<dbReference type="GO" id="GO:0016020">
    <property type="term" value="C:membrane"/>
    <property type="evidence" value="ECO:0007669"/>
    <property type="project" value="TreeGrafter"/>
</dbReference>
<evidence type="ECO:0000313" key="3">
    <source>
        <dbReference type="Proteomes" id="UP000183982"/>
    </source>
</evidence>
<evidence type="ECO:0000313" key="2">
    <source>
        <dbReference type="EMBL" id="SHJ27047.1"/>
    </source>
</evidence>
<dbReference type="InterPro" id="IPR050266">
    <property type="entry name" value="AB_hydrolase_sf"/>
</dbReference>
<dbReference type="Proteomes" id="UP000183982">
    <property type="component" value="Unassembled WGS sequence"/>
</dbReference>
<dbReference type="STRING" id="1470563.SAMN05444000_106191"/>
<reference evidence="3" key="1">
    <citation type="submission" date="2016-11" db="EMBL/GenBank/DDBJ databases">
        <authorList>
            <person name="Varghese N."/>
            <person name="Submissions S."/>
        </authorList>
    </citation>
    <scope>NUCLEOTIDE SEQUENCE [LARGE SCALE GENOMIC DNA]</scope>
    <source>
        <strain evidence="3">DSM 100564</strain>
    </source>
</reference>
<dbReference type="Pfam" id="PF12697">
    <property type="entry name" value="Abhydrolase_6"/>
    <property type="match status" value="1"/>
</dbReference>
<dbReference type="PANTHER" id="PTHR43798">
    <property type="entry name" value="MONOACYLGLYCEROL LIPASE"/>
    <property type="match status" value="1"/>
</dbReference>
<dbReference type="EMBL" id="FQZQ01000006">
    <property type="protein sequence ID" value="SHJ27047.1"/>
    <property type="molecule type" value="Genomic_DNA"/>
</dbReference>
<dbReference type="Gene3D" id="3.40.50.1820">
    <property type="entry name" value="alpha/beta hydrolase"/>
    <property type="match status" value="1"/>
</dbReference>
<dbReference type="InterPro" id="IPR000073">
    <property type="entry name" value="AB_hydrolase_1"/>
</dbReference>
<keyword evidence="3" id="KW-1185">Reference proteome</keyword>
<sequence>MMPIQSQTQLGPHIATALQFGGAGTPLHFYHANGFGASAYLPYLQRIAPHYCLSALNMRPLWPNAPAPERKIGWHQYADDLIAWLEATQSGPVVGLGHSMGAVATAFAANKRPDLFQALVLIEPPGTSLAVSALLRSVPYNLRKRLGPIRAASRARHIWPDCETMFGDLRPDPAYKRFDDAGLRHLIANTTHNNTKGVSLSFPVNWEMHNYLHAPHSLPALSRLQVPTHIIAAKTSFFCPPEVMAKIEAKRPDVRFSNFPNHGHLMPLEAPEDAATATLDALGTLL</sequence>
<organism evidence="2 3">
    <name type="scientific">Shimia gijangensis</name>
    <dbReference type="NCBI Taxonomy" id="1470563"/>
    <lineage>
        <taxon>Bacteria</taxon>
        <taxon>Pseudomonadati</taxon>
        <taxon>Pseudomonadota</taxon>
        <taxon>Alphaproteobacteria</taxon>
        <taxon>Rhodobacterales</taxon>
        <taxon>Roseobacteraceae</taxon>
    </lineage>
</organism>
<dbReference type="SUPFAM" id="SSF53474">
    <property type="entry name" value="alpha/beta-Hydrolases"/>
    <property type="match status" value="1"/>
</dbReference>
<dbReference type="InterPro" id="IPR029058">
    <property type="entry name" value="AB_hydrolase_fold"/>
</dbReference>
<dbReference type="RefSeq" id="WP_073251229.1">
    <property type="nucleotide sequence ID" value="NZ_FQZQ01000006.1"/>
</dbReference>
<accession>A0A1M6HY45</accession>
<dbReference type="AlphaFoldDB" id="A0A1M6HY45"/>
<proteinExistence type="predicted"/>
<protein>
    <submittedName>
        <fullName evidence="2">Pimeloyl-ACP methyl ester carboxylesterase</fullName>
    </submittedName>
</protein>
<gene>
    <name evidence="2" type="ORF">SAMN05444000_106191</name>
</gene>
<evidence type="ECO:0000259" key="1">
    <source>
        <dbReference type="Pfam" id="PF12697"/>
    </source>
</evidence>
<dbReference type="OrthoDB" id="9804723at2"/>
<name>A0A1M6HY45_9RHOB</name>
<feature type="domain" description="AB hydrolase-1" evidence="1">
    <location>
        <begin position="33"/>
        <end position="275"/>
    </location>
</feature>
<dbReference type="PANTHER" id="PTHR43798:SF33">
    <property type="entry name" value="HYDROLASE, PUTATIVE (AFU_ORTHOLOGUE AFUA_2G14860)-RELATED"/>
    <property type="match status" value="1"/>
</dbReference>